<comment type="caution">
    <text evidence="1">The sequence shown here is derived from an EMBL/GenBank/DDBJ whole genome shotgun (WGS) entry which is preliminary data.</text>
</comment>
<accession>A0A504JHM7</accession>
<gene>
    <name evidence="1" type="ORF">FHK87_06065</name>
</gene>
<dbReference type="Proteomes" id="UP000315540">
    <property type="component" value="Unassembled WGS sequence"/>
</dbReference>
<name>A0A504JHM7_9FLAO</name>
<dbReference type="AlphaFoldDB" id="A0A504JHM7"/>
<keyword evidence="2" id="KW-1185">Reference proteome</keyword>
<evidence type="ECO:0000313" key="2">
    <source>
        <dbReference type="Proteomes" id="UP000315540"/>
    </source>
</evidence>
<evidence type="ECO:0000313" key="1">
    <source>
        <dbReference type="EMBL" id="TPN87153.1"/>
    </source>
</evidence>
<sequence>MKKETTKNTQNITQHIIHAIMNRAIEINKECAEHCRDFRIMESSMHKDTRILRWTTIDISNVDRPLQCYRYECFDMDGTPQNCSIHYSDQEEANEFFMSLTTLYKQEFSIDHTL</sequence>
<dbReference type="EMBL" id="VFWZ01000002">
    <property type="protein sequence ID" value="TPN87153.1"/>
    <property type="molecule type" value="Genomic_DNA"/>
</dbReference>
<proteinExistence type="predicted"/>
<dbReference type="RefSeq" id="WP_140591443.1">
    <property type="nucleotide sequence ID" value="NZ_VFWZ01000002.1"/>
</dbReference>
<protein>
    <submittedName>
        <fullName evidence="1">Uncharacterized protein</fullName>
    </submittedName>
</protein>
<reference evidence="1 2" key="1">
    <citation type="submission" date="2019-06" db="EMBL/GenBank/DDBJ databases">
        <authorList>
            <person name="Meng X."/>
        </authorList>
    </citation>
    <scope>NUCLEOTIDE SEQUENCE [LARGE SCALE GENOMIC DNA]</scope>
    <source>
        <strain evidence="1 2">M625</strain>
    </source>
</reference>
<organism evidence="1 2">
    <name type="scientific">Aquimarina algicola</name>
    <dbReference type="NCBI Taxonomy" id="2589995"/>
    <lineage>
        <taxon>Bacteria</taxon>
        <taxon>Pseudomonadati</taxon>
        <taxon>Bacteroidota</taxon>
        <taxon>Flavobacteriia</taxon>
        <taxon>Flavobacteriales</taxon>
        <taxon>Flavobacteriaceae</taxon>
        <taxon>Aquimarina</taxon>
    </lineage>
</organism>
<dbReference type="OrthoDB" id="1163399at2"/>